<evidence type="ECO:0000313" key="2">
    <source>
        <dbReference type="Proteomes" id="UP000199048"/>
    </source>
</evidence>
<organism evidence="1 2">
    <name type="scientific">Methylobacterium pseudosasicola</name>
    <dbReference type="NCBI Taxonomy" id="582667"/>
    <lineage>
        <taxon>Bacteria</taxon>
        <taxon>Pseudomonadati</taxon>
        <taxon>Pseudomonadota</taxon>
        <taxon>Alphaproteobacteria</taxon>
        <taxon>Hyphomicrobiales</taxon>
        <taxon>Methylobacteriaceae</taxon>
        <taxon>Methylobacterium</taxon>
    </lineage>
</organism>
<dbReference type="STRING" id="582667.SAMN05192568_103051"/>
<sequence>MKQIEAIIAWTPARWAELRPETAGQIVVLPMPDTDGVAKRYVMRAGASSSALAALSEEARIARLFIDFQTIVVRDGLDPQTVHRAFLAIDEYRFRIAPDTEGAEFEDPPEED</sequence>
<keyword evidence="2" id="KW-1185">Reference proteome</keyword>
<reference evidence="2" key="1">
    <citation type="submission" date="2016-10" db="EMBL/GenBank/DDBJ databases">
        <authorList>
            <person name="Varghese N."/>
            <person name="Submissions S."/>
        </authorList>
    </citation>
    <scope>NUCLEOTIDE SEQUENCE [LARGE SCALE GENOMIC DNA]</scope>
    <source>
        <strain evidence="2">BL36</strain>
    </source>
</reference>
<name>A0A1I4QLG4_9HYPH</name>
<proteinExistence type="predicted"/>
<dbReference type="OrthoDB" id="7995147at2"/>
<dbReference type="RefSeq" id="WP_092044506.1">
    <property type="nucleotide sequence ID" value="NZ_FOTK01000030.1"/>
</dbReference>
<dbReference type="AlphaFoldDB" id="A0A1I4QLG4"/>
<evidence type="ECO:0000313" key="1">
    <source>
        <dbReference type="EMBL" id="SFM40918.1"/>
    </source>
</evidence>
<gene>
    <name evidence="1" type="ORF">SAMN05192568_103051</name>
</gene>
<dbReference type="EMBL" id="FOTK01000030">
    <property type="protein sequence ID" value="SFM40918.1"/>
    <property type="molecule type" value="Genomic_DNA"/>
</dbReference>
<dbReference type="Proteomes" id="UP000199048">
    <property type="component" value="Unassembled WGS sequence"/>
</dbReference>
<accession>A0A1I4QLG4</accession>
<protein>
    <submittedName>
        <fullName evidence="1">Uncharacterized protein</fullName>
    </submittedName>
</protein>